<sequence length="413" mass="47957">MNANLTNLPMEKLLHDSIESYCSSIPWEDWELPKVSILQKILHERKLRKILEKALKDLPDLDETSLRQMDNAKKDQMKEKLEETAQILDQEKLLYSSPFLMEFINLGFLESTELFFEKSQAFEPEFKPADLFQAVRNVWIMNCLQLLFHNPVRLTPSVFSYSLLYPYTDNFLDDPKTSRKEKTAFNHMIYQKILGNPVSALTPYEAKVCALLDNIEKEFPREKYPSVYESLWYIQDAQAKSMLQGRNEVDPQELLHLSFYKGGASVLADAFLVKGDLTANESAFAFGYGTFLQLLDDLQDRIEDASMNHQTLYSGIPLETHLDEYIEKLLRYIDRVLASFDTEDISSVPMKEVIRSCMRMMVESVVGKNPSYVSKRYYKSLESYSSVRLSFYPAMEKIMEESLKKKERQNTGS</sequence>
<accession>A0A1G8MX91</accession>
<dbReference type="EMBL" id="FNDZ01000004">
    <property type="protein sequence ID" value="SDI72437.1"/>
    <property type="molecule type" value="Genomic_DNA"/>
</dbReference>
<dbReference type="RefSeq" id="WP_143004618.1">
    <property type="nucleotide sequence ID" value="NZ_FNDZ01000004.1"/>
</dbReference>
<dbReference type="InterPro" id="IPR008949">
    <property type="entry name" value="Isoprenoid_synthase_dom_sf"/>
</dbReference>
<organism evidence="1 2">
    <name type="scientific">Proteiniclasticum ruminis</name>
    <dbReference type="NCBI Taxonomy" id="398199"/>
    <lineage>
        <taxon>Bacteria</taxon>
        <taxon>Bacillati</taxon>
        <taxon>Bacillota</taxon>
        <taxon>Clostridia</taxon>
        <taxon>Eubacteriales</taxon>
        <taxon>Clostridiaceae</taxon>
        <taxon>Proteiniclasticum</taxon>
    </lineage>
</organism>
<dbReference type="AlphaFoldDB" id="A0A1G8MX91"/>
<dbReference type="Proteomes" id="UP000183255">
    <property type="component" value="Unassembled WGS sequence"/>
</dbReference>
<dbReference type="SUPFAM" id="SSF48576">
    <property type="entry name" value="Terpenoid synthases"/>
    <property type="match status" value="1"/>
</dbReference>
<evidence type="ECO:0000313" key="1">
    <source>
        <dbReference type="EMBL" id="SDI72437.1"/>
    </source>
</evidence>
<gene>
    <name evidence="1" type="ORF">SAMN05421804_10425</name>
</gene>
<name>A0A1G8MX91_9CLOT</name>
<reference evidence="1 2" key="1">
    <citation type="submission" date="2016-10" db="EMBL/GenBank/DDBJ databases">
        <authorList>
            <person name="de Groot N.N."/>
        </authorList>
    </citation>
    <scope>NUCLEOTIDE SEQUENCE [LARGE SCALE GENOMIC DNA]</scope>
    <source>
        <strain evidence="1 2">CGMCC 1.5058</strain>
    </source>
</reference>
<evidence type="ECO:0000313" key="2">
    <source>
        <dbReference type="Proteomes" id="UP000183255"/>
    </source>
</evidence>
<dbReference type="CDD" id="cd00385">
    <property type="entry name" value="Isoprenoid_Biosyn_C1"/>
    <property type="match status" value="1"/>
</dbReference>
<proteinExistence type="predicted"/>
<protein>
    <submittedName>
        <fullName evidence="1">Uncharacterized protein</fullName>
    </submittedName>
</protein>